<name>A0A672YVW1_9TELE</name>
<dbReference type="CDD" id="cd05031">
    <property type="entry name" value="S-100A10_like"/>
    <property type="match status" value="1"/>
</dbReference>
<dbReference type="InterPro" id="IPR002048">
    <property type="entry name" value="EF_hand_dom"/>
</dbReference>
<dbReference type="PROSITE" id="PS00018">
    <property type="entry name" value="EF_HAND_1"/>
    <property type="match status" value="1"/>
</dbReference>
<organism evidence="7 8">
    <name type="scientific">Sphaeramia orbicularis</name>
    <name type="common">orbiculate cardinalfish</name>
    <dbReference type="NCBI Taxonomy" id="375764"/>
    <lineage>
        <taxon>Eukaryota</taxon>
        <taxon>Metazoa</taxon>
        <taxon>Chordata</taxon>
        <taxon>Craniata</taxon>
        <taxon>Vertebrata</taxon>
        <taxon>Euteleostomi</taxon>
        <taxon>Actinopterygii</taxon>
        <taxon>Neopterygii</taxon>
        <taxon>Teleostei</taxon>
        <taxon>Neoteleostei</taxon>
        <taxon>Acanthomorphata</taxon>
        <taxon>Gobiaria</taxon>
        <taxon>Kurtiformes</taxon>
        <taxon>Apogonoidei</taxon>
        <taxon>Apogonidae</taxon>
        <taxon>Apogoninae</taxon>
        <taxon>Sphaeramia</taxon>
    </lineage>
</organism>
<evidence type="ECO:0000313" key="8">
    <source>
        <dbReference type="Proteomes" id="UP000472271"/>
    </source>
</evidence>
<dbReference type="InParanoid" id="A0A672YVW1"/>
<gene>
    <name evidence="7" type="primary">s100a10a</name>
</gene>
<dbReference type="Pfam" id="PF00036">
    <property type="entry name" value="EF-hand_1"/>
    <property type="match status" value="1"/>
</dbReference>
<reference evidence="7" key="1">
    <citation type="submission" date="2019-06" db="EMBL/GenBank/DDBJ databases">
        <authorList>
            <consortium name="Wellcome Sanger Institute Data Sharing"/>
        </authorList>
    </citation>
    <scope>NUCLEOTIDE SEQUENCE [LARGE SCALE GENOMIC DNA]</scope>
</reference>
<dbReference type="InterPro" id="IPR013787">
    <property type="entry name" value="S100_Ca-bd_sub"/>
</dbReference>
<keyword evidence="4 5" id="KW-0106">Calcium</keyword>
<dbReference type="PANTHER" id="PTHR11639">
    <property type="entry name" value="S100 CALCIUM-BINDING PROTEIN"/>
    <property type="match status" value="1"/>
</dbReference>
<dbReference type="FunCoup" id="A0A672YVW1">
    <property type="interactions" value="2"/>
</dbReference>
<keyword evidence="3" id="KW-0677">Repeat</keyword>
<dbReference type="GO" id="GO:0005615">
    <property type="term" value="C:extracellular space"/>
    <property type="evidence" value="ECO:0007669"/>
    <property type="project" value="TreeGrafter"/>
</dbReference>
<dbReference type="Pfam" id="PF01023">
    <property type="entry name" value="S_100"/>
    <property type="match status" value="1"/>
</dbReference>
<accession>A0A672YVW1</accession>
<dbReference type="Proteomes" id="UP000472271">
    <property type="component" value="Chromosome 11"/>
</dbReference>
<dbReference type="InterPro" id="IPR018247">
    <property type="entry name" value="EF_Hand_1_Ca_BS"/>
</dbReference>
<feature type="domain" description="EF-hand" evidence="6">
    <location>
        <begin position="64"/>
        <end position="99"/>
    </location>
</feature>
<dbReference type="GO" id="GO:0048306">
    <property type="term" value="F:calcium-dependent protein binding"/>
    <property type="evidence" value="ECO:0007669"/>
    <property type="project" value="TreeGrafter"/>
</dbReference>
<evidence type="ECO:0000256" key="4">
    <source>
        <dbReference type="ARBA" id="ARBA00022837"/>
    </source>
</evidence>
<dbReference type="SUPFAM" id="SSF47473">
    <property type="entry name" value="EF-hand"/>
    <property type="match status" value="1"/>
</dbReference>
<sequence>MYLYFVSQSKPAPATMPSELETAMESLITVFHRYASKDGKGTLNRRELRELMENELSTFLKSQKDPAAVDKIMKDLDANGDGQVDFEEFVSLVVGLSIACEQCYQLHMKKQTKK</sequence>
<evidence type="ECO:0000259" key="6">
    <source>
        <dbReference type="PROSITE" id="PS50222"/>
    </source>
</evidence>
<comment type="similarity">
    <text evidence="1 5">Belongs to the S-100 family.</text>
</comment>
<evidence type="ECO:0000256" key="1">
    <source>
        <dbReference type="ARBA" id="ARBA00007323"/>
    </source>
</evidence>
<evidence type="ECO:0000256" key="5">
    <source>
        <dbReference type="RuleBase" id="RU361184"/>
    </source>
</evidence>
<dbReference type="GO" id="GO:0005737">
    <property type="term" value="C:cytoplasm"/>
    <property type="evidence" value="ECO:0007669"/>
    <property type="project" value="TreeGrafter"/>
</dbReference>
<protein>
    <recommendedName>
        <fullName evidence="5">Protein S100</fullName>
    </recommendedName>
    <alternativeName>
        <fullName evidence="5">S100 calcium-binding protein</fullName>
    </alternativeName>
</protein>
<dbReference type="InterPro" id="IPR011992">
    <property type="entry name" value="EF-hand-dom_pair"/>
</dbReference>
<keyword evidence="8" id="KW-1185">Reference proteome</keyword>
<evidence type="ECO:0000313" key="7">
    <source>
        <dbReference type="Ensembl" id="ENSSORP00005008577.1"/>
    </source>
</evidence>
<dbReference type="SMART" id="SM00054">
    <property type="entry name" value="EFh"/>
    <property type="match status" value="1"/>
</dbReference>
<dbReference type="GO" id="GO:0005509">
    <property type="term" value="F:calcium ion binding"/>
    <property type="evidence" value="ECO:0007669"/>
    <property type="project" value="InterPro"/>
</dbReference>
<proteinExistence type="inferred from homology"/>
<evidence type="ECO:0000256" key="2">
    <source>
        <dbReference type="ARBA" id="ARBA00022723"/>
    </source>
</evidence>
<dbReference type="FunFam" id="1.10.238.10:FF:000044">
    <property type="entry name" value="Protein S100"/>
    <property type="match status" value="1"/>
</dbReference>
<evidence type="ECO:0000256" key="3">
    <source>
        <dbReference type="ARBA" id="ARBA00022737"/>
    </source>
</evidence>
<dbReference type="Ensembl" id="ENSSORT00005008877.1">
    <property type="protein sequence ID" value="ENSSORP00005008577.1"/>
    <property type="gene ID" value="ENSSORG00005004749.1"/>
</dbReference>
<reference evidence="7" key="2">
    <citation type="submission" date="2025-08" db="UniProtKB">
        <authorList>
            <consortium name="Ensembl"/>
        </authorList>
    </citation>
    <scope>IDENTIFICATION</scope>
</reference>
<dbReference type="SMART" id="SM01394">
    <property type="entry name" value="S_100"/>
    <property type="match status" value="1"/>
</dbReference>
<dbReference type="PANTHER" id="PTHR11639:SF134">
    <property type="entry name" value="PROTEIN S100-A1-RELATED"/>
    <property type="match status" value="1"/>
</dbReference>
<dbReference type="InterPro" id="IPR001751">
    <property type="entry name" value="S100/CaBP7/8-like_CS"/>
</dbReference>
<keyword evidence="2 5" id="KW-0479">Metal-binding</keyword>
<reference evidence="7" key="3">
    <citation type="submission" date="2025-09" db="UniProtKB">
        <authorList>
            <consortium name="Ensembl"/>
        </authorList>
    </citation>
    <scope>IDENTIFICATION</scope>
</reference>
<dbReference type="AlphaFoldDB" id="A0A672YVW1"/>
<dbReference type="PROSITE" id="PS00303">
    <property type="entry name" value="S100_CABP"/>
    <property type="match status" value="1"/>
</dbReference>
<dbReference type="Gene3D" id="1.10.238.10">
    <property type="entry name" value="EF-hand"/>
    <property type="match status" value="1"/>
</dbReference>
<dbReference type="PROSITE" id="PS50222">
    <property type="entry name" value="EF_HAND_2"/>
    <property type="match status" value="1"/>
</dbReference>